<organism evidence="1">
    <name type="scientific">Trepomonas sp. PC1</name>
    <dbReference type="NCBI Taxonomy" id="1076344"/>
    <lineage>
        <taxon>Eukaryota</taxon>
        <taxon>Metamonada</taxon>
        <taxon>Diplomonadida</taxon>
        <taxon>Hexamitidae</taxon>
        <taxon>Hexamitinae</taxon>
        <taxon>Trepomonas</taxon>
    </lineage>
</organism>
<dbReference type="SUPFAM" id="SSF50985">
    <property type="entry name" value="RCC1/BLIP-II"/>
    <property type="match status" value="1"/>
</dbReference>
<dbReference type="EMBL" id="GDID01007475">
    <property type="protein sequence ID" value="JAP89131.1"/>
    <property type="molecule type" value="Transcribed_RNA"/>
</dbReference>
<dbReference type="InterPro" id="IPR009091">
    <property type="entry name" value="RCC1/BLIP-II"/>
</dbReference>
<reference evidence="1" key="1">
    <citation type="submission" date="2015-07" db="EMBL/GenBank/DDBJ databases">
        <title>Adaptation to a free-living lifestyle via gene acquisitions in the diplomonad Trepomonas sp. PC1.</title>
        <authorList>
            <person name="Xu F."/>
            <person name="Jerlstrom-Hultqvist J."/>
            <person name="Kolisko M."/>
            <person name="Simpson A.G.B."/>
            <person name="Roger A.J."/>
            <person name="Svard S.G."/>
            <person name="Andersson J.O."/>
        </authorList>
    </citation>
    <scope>NUCLEOTIDE SEQUENCE</scope>
    <source>
        <strain evidence="1">PC1</strain>
    </source>
</reference>
<evidence type="ECO:0000313" key="1">
    <source>
        <dbReference type="EMBL" id="JAP89131.1"/>
    </source>
</evidence>
<dbReference type="AlphaFoldDB" id="A0A146K0D4"/>
<accession>A0A146K0D4</accession>
<sequence length="369" mass="42502">KMMMLVSFQKEFEYHVLGDNVNNTISPSDKSCFTNLTRVPTDLRFQRFRRINNVSAFYFYDSFYKWQNGTMQRLSELPLDIDQITQNMILTTTNLLFYKYDPITKKYPVFDNISNKINREQIKKIGQIQNIYYAITAKEVYVKGKCENFSGLCTESFDFPVFTKFAKPKNVNKITQTYYTEDTFVLVDQDNNHYALGANKQNLCTLKTNNASNITNGYYKILGSHSSAIKKIFFGSKTTSILLKNLQLLQCGQIQVYSTQQKLETYLALSPQQVTVPSGTIIDMSVAGNSRVVLTSDGLYMHNIFLNTQNCSFQVPQGEAGLEQNDNLIKFDVPDYYNVVYFDGQRIVVNKDYQRQLAPHKPTKVDERA</sequence>
<gene>
    <name evidence="1" type="ORF">TPC1_31374</name>
</gene>
<proteinExistence type="predicted"/>
<feature type="non-terminal residue" evidence="1">
    <location>
        <position position="369"/>
    </location>
</feature>
<feature type="non-terminal residue" evidence="1">
    <location>
        <position position="1"/>
    </location>
</feature>
<name>A0A146K0D4_9EUKA</name>
<dbReference type="Gene3D" id="2.130.10.30">
    <property type="entry name" value="Regulator of chromosome condensation 1/beta-lactamase-inhibitor protein II"/>
    <property type="match status" value="1"/>
</dbReference>
<protein>
    <submittedName>
        <fullName evidence="1">Uncharacterized protein</fullName>
    </submittedName>
</protein>